<dbReference type="PANTHER" id="PTHR30137:SF8">
    <property type="entry name" value="BLR5498 PROTEIN"/>
    <property type="match status" value="1"/>
</dbReference>
<protein>
    <submittedName>
        <fullName evidence="4">Alkanal monooxygenase alpha chain</fullName>
        <ecNumber evidence="4">1.14.14.3</ecNumber>
    </submittedName>
</protein>
<keyword evidence="1 4" id="KW-0560">Oxidoreductase</keyword>
<dbReference type="PANTHER" id="PTHR30137">
    <property type="entry name" value="LUCIFERASE-LIKE MONOOXYGENASE"/>
    <property type="match status" value="1"/>
</dbReference>
<dbReference type="InterPro" id="IPR036661">
    <property type="entry name" value="Luciferase-like_sf"/>
</dbReference>
<accession>A0A170QA45</accession>
<dbReference type="GO" id="GO:0005829">
    <property type="term" value="C:cytosol"/>
    <property type="evidence" value="ECO:0007669"/>
    <property type="project" value="TreeGrafter"/>
</dbReference>
<keyword evidence="2 4" id="KW-0503">Monooxygenase</keyword>
<evidence type="ECO:0000313" key="4">
    <source>
        <dbReference type="EMBL" id="CUV02443.1"/>
    </source>
</evidence>
<evidence type="ECO:0000259" key="3">
    <source>
        <dbReference type="Pfam" id="PF00296"/>
    </source>
</evidence>
<name>A0A170QA45_9ZZZZ</name>
<dbReference type="Pfam" id="PF00296">
    <property type="entry name" value="Bac_luciferase"/>
    <property type="match status" value="1"/>
</dbReference>
<dbReference type="SUPFAM" id="SSF51679">
    <property type="entry name" value="Bacterial luciferase-like"/>
    <property type="match status" value="1"/>
</dbReference>
<gene>
    <name evidence="4" type="ORF">MGWOODY_Clf1808</name>
</gene>
<dbReference type="EMBL" id="FAXA01000260">
    <property type="protein sequence ID" value="CUV02443.1"/>
    <property type="molecule type" value="Genomic_DNA"/>
</dbReference>
<dbReference type="EC" id="1.14.14.3" evidence="4"/>
<feature type="domain" description="Luciferase-like" evidence="3">
    <location>
        <begin position="6"/>
        <end position="314"/>
    </location>
</feature>
<evidence type="ECO:0000256" key="2">
    <source>
        <dbReference type="ARBA" id="ARBA00023033"/>
    </source>
</evidence>
<dbReference type="InterPro" id="IPR050766">
    <property type="entry name" value="Bact_Lucif_Oxidored"/>
</dbReference>
<organism evidence="4">
    <name type="scientific">hydrothermal vent metagenome</name>
    <dbReference type="NCBI Taxonomy" id="652676"/>
    <lineage>
        <taxon>unclassified sequences</taxon>
        <taxon>metagenomes</taxon>
        <taxon>ecological metagenomes</taxon>
    </lineage>
</organism>
<dbReference type="InterPro" id="IPR011251">
    <property type="entry name" value="Luciferase-like_dom"/>
</dbReference>
<dbReference type="Gene3D" id="3.20.20.30">
    <property type="entry name" value="Luciferase-like domain"/>
    <property type="match status" value="1"/>
</dbReference>
<dbReference type="AlphaFoldDB" id="A0A170QA45"/>
<dbReference type="GO" id="GO:0047646">
    <property type="term" value="F:alkanal monooxygenase (FMN-linked) activity"/>
    <property type="evidence" value="ECO:0007669"/>
    <property type="project" value="UniProtKB-EC"/>
</dbReference>
<reference evidence="4" key="1">
    <citation type="submission" date="2015-10" db="EMBL/GenBank/DDBJ databases">
        <authorList>
            <person name="Gilbert D.G."/>
        </authorList>
    </citation>
    <scope>NUCLEOTIDE SEQUENCE</scope>
</reference>
<proteinExistence type="predicted"/>
<evidence type="ECO:0000256" key="1">
    <source>
        <dbReference type="ARBA" id="ARBA00023002"/>
    </source>
</evidence>
<sequence length="346" mass="38731">MDFALFSHVPWPEGSEPKQIYDDITEEFLLGEELGFKSAWIAEHHFTRYGLGSAPMVLASNLLAKTTTLRLGFAVLVSPLHLPARLAEEVATLDILSGGRVNVGFGRGAAGSEYNVANVPGEESQARFQESITMVKGLWTNKNYSFQGEHYKITNANLVPQPVQSPHPPIYIAATRTKATQEFVAGSGHPLLIGVVLDTEDAIALCHTIIDLAKTKGKTMTMGQIPFFRYFYVAETEEQARADSKPALDWNLDMIQWRRTFETGSEVWDKMEDFRKTRTELPPSYDYLYENRAFIGSPDEIIAKIKALQDEGIETFGCNFSFGGMPQEKVTKSMRLFAKEVMPAFR</sequence>